<evidence type="ECO:0000313" key="3">
    <source>
        <dbReference type="Proteomes" id="UP000789901"/>
    </source>
</evidence>
<organism evidence="2 3">
    <name type="scientific">Gigaspora margarita</name>
    <dbReference type="NCBI Taxonomy" id="4874"/>
    <lineage>
        <taxon>Eukaryota</taxon>
        <taxon>Fungi</taxon>
        <taxon>Fungi incertae sedis</taxon>
        <taxon>Mucoromycota</taxon>
        <taxon>Glomeromycotina</taxon>
        <taxon>Glomeromycetes</taxon>
        <taxon>Diversisporales</taxon>
        <taxon>Gigasporaceae</taxon>
        <taxon>Gigaspora</taxon>
    </lineage>
</organism>
<evidence type="ECO:0000313" key="2">
    <source>
        <dbReference type="EMBL" id="CAG8847257.1"/>
    </source>
</evidence>
<protein>
    <submittedName>
        <fullName evidence="2">22328_t:CDS:1</fullName>
    </submittedName>
</protein>
<feature type="non-terminal residue" evidence="2">
    <location>
        <position position="1"/>
    </location>
</feature>
<gene>
    <name evidence="2" type="ORF">GMARGA_LOCUS38575</name>
</gene>
<sequence length="47" mass="5502">KKVLNKAQPECDNNNNITIDNENPPRYADLSQDENIFEHYNQPNDLD</sequence>
<dbReference type="Proteomes" id="UP000789901">
    <property type="component" value="Unassembled WGS sequence"/>
</dbReference>
<comment type="caution">
    <text evidence="2">The sequence shown here is derived from an EMBL/GenBank/DDBJ whole genome shotgun (WGS) entry which is preliminary data.</text>
</comment>
<feature type="compositionally biased region" description="Low complexity" evidence="1">
    <location>
        <begin position="12"/>
        <end position="22"/>
    </location>
</feature>
<keyword evidence="3" id="KW-1185">Reference proteome</keyword>
<accession>A0ABN7X3M7</accession>
<dbReference type="EMBL" id="CAJVQB010086855">
    <property type="protein sequence ID" value="CAG8847257.1"/>
    <property type="molecule type" value="Genomic_DNA"/>
</dbReference>
<feature type="region of interest" description="Disordered" evidence="1">
    <location>
        <begin position="1"/>
        <end position="34"/>
    </location>
</feature>
<proteinExistence type="predicted"/>
<evidence type="ECO:0000256" key="1">
    <source>
        <dbReference type="SAM" id="MobiDB-lite"/>
    </source>
</evidence>
<name>A0ABN7X3M7_GIGMA</name>
<reference evidence="2 3" key="1">
    <citation type="submission" date="2021-06" db="EMBL/GenBank/DDBJ databases">
        <authorList>
            <person name="Kallberg Y."/>
            <person name="Tangrot J."/>
            <person name="Rosling A."/>
        </authorList>
    </citation>
    <scope>NUCLEOTIDE SEQUENCE [LARGE SCALE GENOMIC DNA]</scope>
    <source>
        <strain evidence="2 3">120-4 pot B 10/14</strain>
    </source>
</reference>